<sequence length="110" mass="11885">MSTDSNINNPQICINPARPGYGCQMSFDHKIDMGLYARCTFLSISDPGSDGFKKMLNFETAPFCKGCGAIVMFMAPGKEFCGSCEQKSTQSSATDAIKDLQAHRVASISN</sequence>
<evidence type="ECO:0000313" key="2">
    <source>
        <dbReference type="Proteomes" id="UP000772434"/>
    </source>
</evidence>
<organism evidence="1 2">
    <name type="scientific">Rhodocollybia butyracea</name>
    <dbReference type="NCBI Taxonomy" id="206335"/>
    <lineage>
        <taxon>Eukaryota</taxon>
        <taxon>Fungi</taxon>
        <taxon>Dikarya</taxon>
        <taxon>Basidiomycota</taxon>
        <taxon>Agaricomycotina</taxon>
        <taxon>Agaricomycetes</taxon>
        <taxon>Agaricomycetidae</taxon>
        <taxon>Agaricales</taxon>
        <taxon>Marasmiineae</taxon>
        <taxon>Omphalotaceae</taxon>
        <taxon>Rhodocollybia</taxon>
    </lineage>
</organism>
<evidence type="ECO:0000313" key="1">
    <source>
        <dbReference type="EMBL" id="KAF9071920.1"/>
    </source>
</evidence>
<gene>
    <name evidence="1" type="ORF">BDP27DRAFT_1361367</name>
</gene>
<dbReference type="Proteomes" id="UP000772434">
    <property type="component" value="Unassembled WGS sequence"/>
</dbReference>
<keyword evidence="2" id="KW-1185">Reference proteome</keyword>
<accession>A0A9P5Q1K7</accession>
<dbReference type="AlphaFoldDB" id="A0A9P5Q1K7"/>
<dbReference type="OrthoDB" id="301415at2759"/>
<reference evidence="1" key="1">
    <citation type="submission" date="2020-11" db="EMBL/GenBank/DDBJ databases">
        <authorList>
            <consortium name="DOE Joint Genome Institute"/>
            <person name="Ahrendt S."/>
            <person name="Riley R."/>
            <person name="Andreopoulos W."/>
            <person name="Labutti K."/>
            <person name="Pangilinan J."/>
            <person name="Ruiz-Duenas F.J."/>
            <person name="Barrasa J.M."/>
            <person name="Sanchez-Garcia M."/>
            <person name="Camarero S."/>
            <person name="Miyauchi S."/>
            <person name="Serrano A."/>
            <person name="Linde D."/>
            <person name="Babiker R."/>
            <person name="Drula E."/>
            <person name="Ayuso-Fernandez I."/>
            <person name="Pacheco R."/>
            <person name="Padilla G."/>
            <person name="Ferreira P."/>
            <person name="Barriuso J."/>
            <person name="Kellner H."/>
            <person name="Castanera R."/>
            <person name="Alfaro M."/>
            <person name="Ramirez L."/>
            <person name="Pisabarro A.G."/>
            <person name="Kuo A."/>
            <person name="Tritt A."/>
            <person name="Lipzen A."/>
            <person name="He G."/>
            <person name="Yan M."/>
            <person name="Ng V."/>
            <person name="Cullen D."/>
            <person name="Martin F."/>
            <person name="Rosso M.-N."/>
            <person name="Henrissat B."/>
            <person name="Hibbett D."/>
            <person name="Martinez A.T."/>
            <person name="Grigoriev I.V."/>
        </authorList>
    </citation>
    <scope>NUCLEOTIDE SEQUENCE</scope>
    <source>
        <strain evidence="1">AH 40177</strain>
    </source>
</reference>
<comment type="caution">
    <text evidence="1">The sequence shown here is derived from an EMBL/GenBank/DDBJ whole genome shotgun (WGS) entry which is preliminary data.</text>
</comment>
<protein>
    <submittedName>
        <fullName evidence="1">Uncharacterized protein</fullName>
    </submittedName>
</protein>
<name>A0A9P5Q1K7_9AGAR</name>
<proteinExistence type="predicted"/>
<dbReference type="EMBL" id="JADNRY010000028">
    <property type="protein sequence ID" value="KAF9071920.1"/>
    <property type="molecule type" value="Genomic_DNA"/>
</dbReference>